<dbReference type="AlphaFoldDB" id="A0A371B013"/>
<comment type="caution">
    <text evidence="2">The sequence shown here is derived from an EMBL/GenBank/DDBJ whole genome shotgun (WGS) entry which is preliminary data.</text>
</comment>
<proteinExistence type="predicted"/>
<evidence type="ECO:0000256" key="1">
    <source>
        <dbReference type="SAM" id="Phobius"/>
    </source>
</evidence>
<feature type="transmembrane region" description="Helical" evidence="1">
    <location>
        <begin position="94"/>
        <end position="117"/>
    </location>
</feature>
<reference evidence="2 3" key="1">
    <citation type="submission" date="2018-07" db="EMBL/GenBank/DDBJ databases">
        <title>Anaerosacharophilus polymeroproducens gen. nov. sp. nov., an anaerobic bacterium isolated from salt field.</title>
        <authorList>
            <person name="Kim W."/>
            <person name="Yang S.-H."/>
            <person name="Oh J."/>
            <person name="Lee J.-H."/>
            <person name="Kwon K.K."/>
        </authorList>
    </citation>
    <scope>NUCLEOTIDE SEQUENCE [LARGE SCALE GENOMIC DNA]</scope>
    <source>
        <strain evidence="2 3">MCWD5</strain>
    </source>
</reference>
<keyword evidence="1" id="KW-0472">Membrane</keyword>
<keyword evidence="1" id="KW-1133">Transmembrane helix</keyword>
<dbReference type="EMBL" id="QRCT01000007">
    <property type="protein sequence ID" value="RDU25133.1"/>
    <property type="molecule type" value="Genomic_DNA"/>
</dbReference>
<feature type="transmembrane region" description="Helical" evidence="1">
    <location>
        <begin position="5"/>
        <end position="25"/>
    </location>
</feature>
<sequence>MRKIILFCLIIVISILDIFFLYKAFETAIEYVCTNSTQENMTSIFFTPIVILFVITIVTIINLICGITGFLYLREIKIYLNYFFYKKNDHVAIKVIKIIGYIFNFIYAIIFINTVIYPDYYGGIFSLLAIGITFLYIIWFTGVIKGFQIKQKNRTFIDIE</sequence>
<keyword evidence="1" id="KW-0812">Transmembrane</keyword>
<gene>
    <name evidence="2" type="ORF">DWV06_01140</name>
</gene>
<feature type="transmembrane region" description="Helical" evidence="1">
    <location>
        <begin position="123"/>
        <end position="144"/>
    </location>
</feature>
<evidence type="ECO:0000313" key="2">
    <source>
        <dbReference type="EMBL" id="RDU25133.1"/>
    </source>
</evidence>
<evidence type="ECO:0000313" key="3">
    <source>
        <dbReference type="Proteomes" id="UP000255036"/>
    </source>
</evidence>
<evidence type="ECO:0008006" key="4">
    <source>
        <dbReference type="Google" id="ProtNLM"/>
    </source>
</evidence>
<dbReference type="RefSeq" id="WP_115480341.1">
    <property type="nucleotide sequence ID" value="NZ_QRCT01000007.1"/>
</dbReference>
<protein>
    <recommendedName>
        <fullName evidence="4">DUF2975 domain-containing protein</fullName>
    </recommendedName>
</protein>
<accession>A0A371B013</accession>
<name>A0A371B013_9FIRM</name>
<keyword evidence="3" id="KW-1185">Reference proteome</keyword>
<organism evidence="2 3">
    <name type="scientific">Anaerosacchariphilus polymeriproducens</name>
    <dbReference type="NCBI Taxonomy" id="1812858"/>
    <lineage>
        <taxon>Bacteria</taxon>
        <taxon>Bacillati</taxon>
        <taxon>Bacillota</taxon>
        <taxon>Clostridia</taxon>
        <taxon>Lachnospirales</taxon>
        <taxon>Lachnospiraceae</taxon>
        <taxon>Anaerosacchariphilus</taxon>
    </lineage>
</organism>
<feature type="transmembrane region" description="Helical" evidence="1">
    <location>
        <begin position="45"/>
        <end position="73"/>
    </location>
</feature>
<dbReference type="Proteomes" id="UP000255036">
    <property type="component" value="Unassembled WGS sequence"/>
</dbReference>